<feature type="region of interest" description="Disordered" evidence="1">
    <location>
        <begin position="137"/>
        <end position="165"/>
    </location>
</feature>
<keyword evidence="2" id="KW-1133">Transmembrane helix</keyword>
<evidence type="ECO:0000313" key="3">
    <source>
        <dbReference type="Proteomes" id="UP000095287"/>
    </source>
</evidence>
<keyword evidence="2" id="KW-0812">Transmembrane</keyword>
<name>A0A1I8A6A6_9BILA</name>
<feature type="transmembrane region" description="Helical" evidence="2">
    <location>
        <begin position="12"/>
        <end position="31"/>
    </location>
</feature>
<accession>A0A1I8A6A6</accession>
<evidence type="ECO:0000256" key="2">
    <source>
        <dbReference type="SAM" id="Phobius"/>
    </source>
</evidence>
<protein>
    <submittedName>
        <fullName evidence="4">G_PROTEIN_RECEP_F1_2 domain-containing protein</fullName>
    </submittedName>
</protein>
<proteinExistence type="predicted"/>
<feature type="transmembrane region" description="Helical" evidence="2">
    <location>
        <begin position="43"/>
        <end position="66"/>
    </location>
</feature>
<sequence length="216" mass="25102">MGKGQIRLKQGLIMFFALPGVFLPMLTIYAYKIRRPRHFLWWICWMSAHNLHTVITAIVDFLKIFVLEPNNPYVFFQRGREAVMEPTLYFTARELLGLTKLLTVPFSFYIVYVVFMFYCDCLLYAWNKHFPNTDETQTEETNSLSLPEVDSRGSVPSDGSPPKEEWRPVRCFVCSQRMTSQQAVLSLRKWRSYGSSSVHSHSIQASDETEYSSIVS</sequence>
<organism evidence="3 4">
    <name type="scientific">Steinernema glaseri</name>
    <dbReference type="NCBI Taxonomy" id="37863"/>
    <lineage>
        <taxon>Eukaryota</taxon>
        <taxon>Metazoa</taxon>
        <taxon>Ecdysozoa</taxon>
        <taxon>Nematoda</taxon>
        <taxon>Chromadorea</taxon>
        <taxon>Rhabditida</taxon>
        <taxon>Tylenchina</taxon>
        <taxon>Panagrolaimomorpha</taxon>
        <taxon>Strongyloidoidea</taxon>
        <taxon>Steinernematidae</taxon>
        <taxon>Steinernema</taxon>
    </lineage>
</organism>
<evidence type="ECO:0000256" key="1">
    <source>
        <dbReference type="SAM" id="MobiDB-lite"/>
    </source>
</evidence>
<evidence type="ECO:0000313" key="4">
    <source>
        <dbReference type="WBParaSite" id="L893_g33021.t1"/>
    </source>
</evidence>
<reference evidence="4" key="1">
    <citation type="submission" date="2016-11" db="UniProtKB">
        <authorList>
            <consortium name="WormBaseParasite"/>
        </authorList>
    </citation>
    <scope>IDENTIFICATION</scope>
</reference>
<dbReference type="AlphaFoldDB" id="A0A1I8A6A6"/>
<dbReference type="Proteomes" id="UP000095287">
    <property type="component" value="Unplaced"/>
</dbReference>
<keyword evidence="2" id="KW-0472">Membrane</keyword>
<feature type="transmembrane region" description="Helical" evidence="2">
    <location>
        <begin position="106"/>
        <end position="126"/>
    </location>
</feature>
<dbReference type="WBParaSite" id="L893_g33021.t1">
    <property type="protein sequence ID" value="L893_g33021.t1"/>
    <property type="gene ID" value="L893_g33021"/>
</dbReference>
<keyword evidence="3" id="KW-1185">Reference proteome</keyword>